<feature type="transmembrane region" description="Helical" evidence="1">
    <location>
        <begin position="81"/>
        <end position="105"/>
    </location>
</feature>
<keyword evidence="1" id="KW-1133">Transmembrane helix</keyword>
<protein>
    <submittedName>
        <fullName evidence="2">Uncharacterized protein</fullName>
    </submittedName>
</protein>
<dbReference type="OrthoDB" id="5825313at2759"/>
<comment type="caution">
    <text evidence="2">The sequence shown here is derived from an EMBL/GenBank/DDBJ whole genome shotgun (WGS) entry which is preliminary data.</text>
</comment>
<accession>A0A8S1HSK1</accession>
<proteinExistence type="predicted"/>
<keyword evidence="1" id="KW-0472">Membrane</keyword>
<name>A0A8S1HSK1_9PELO</name>
<dbReference type="EMBL" id="CAJGYM010000065">
    <property type="protein sequence ID" value="CAD6196032.1"/>
    <property type="molecule type" value="Genomic_DNA"/>
</dbReference>
<dbReference type="Proteomes" id="UP000835052">
    <property type="component" value="Unassembled WGS sequence"/>
</dbReference>
<evidence type="ECO:0000256" key="1">
    <source>
        <dbReference type="SAM" id="Phobius"/>
    </source>
</evidence>
<sequence>MQDFDDVTTLKSFNNEGSDWSQRRRQLTSFATSLCGRIPPATAQIAAIFCLVPLSVAATILVVTFLVNFGVAFIAQAISTLAVLLVLIPCLAFGLTSALICAYALDLLQLLFVRLWLNPNLVTNPSIKLKIC</sequence>
<evidence type="ECO:0000313" key="3">
    <source>
        <dbReference type="Proteomes" id="UP000835052"/>
    </source>
</evidence>
<evidence type="ECO:0000313" key="2">
    <source>
        <dbReference type="EMBL" id="CAD6196032.1"/>
    </source>
</evidence>
<feature type="transmembrane region" description="Helical" evidence="1">
    <location>
        <begin position="46"/>
        <end position="75"/>
    </location>
</feature>
<gene>
    <name evidence="2" type="ORF">CAUJ_LOCUS11949</name>
</gene>
<reference evidence="2" key="1">
    <citation type="submission" date="2020-10" db="EMBL/GenBank/DDBJ databases">
        <authorList>
            <person name="Kikuchi T."/>
        </authorList>
    </citation>
    <scope>NUCLEOTIDE SEQUENCE</scope>
    <source>
        <strain evidence="2">NKZ352</strain>
    </source>
</reference>
<keyword evidence="3" id="KW-1185">Reference proteome</keyword>
<keyword evidence="1" id="KW-0812">Transmembrane</keyword>
<organism evidence="2 3">
    <name type="scientific">Caenorhabditis auriculariae</name>
    <dbReference type="NCBI Taxonomy" id="2777116"/>
    <lineage>
        <taxon>Eukaryota</taxon>
        <taxon>Metazoa</taxon>
        <taxon>Ecdysozoa</taxon>
        <taxon>Nematoda</taxon>
        <taxon>Chromadorea</taxon>
        <taxon>Rhabditida</taxon>
        <taxon>Rhabditina</taxon>
        <taxon>Rhabditomorpha</taxon>
        <taxon>Rhabditoidea</taxon>
        <taxon>Rhabditidae</taxon>
        <taxon>Peloderinae</taxon>
        <taxon>Caenorhabditis</taxon>
    </lineage>
</organism>
<dbReference type="AlphaFoldDB" id="A0A8S1HSK1"/>